<name>A0ABQ3M2I5_9SPHN</name>
<evidence type="ECO:0000313" key="2">
    <source>
        <dbReference type="Proteomes" id="UP000652430"/>
    </source>
</evidence>
<gene>
    <name evidence="1" type="ORF">GCM10008023_38550</name>
</gene>
<keyword evidence="2" id="KW-1185">Reference proteome</keyword>
<dbReference type="Proteomes" id="UP000652430">
    <property type="component" value="Unassembled WGS sequence"/>
</dbReference>
<reference evidence="2" key="1">
    <citation type="journal article" date="2019" name="Int. J. Syst. Evol. Microbiol.">
        <title>The Global Catalogue of Microorganisms (GCM) 10K type strain sequencing project: providing services to taxonomists for standard genome sequencing and annotation.</title>
        <authorList>
            <consortium name="The Broad Institute Genomics Platform"/>
            <consortium name="The Broad Institute Genome Sequencing Center for Infectious Disease"/>
            <person name="Wu L."/>
            <person name="Ma J."/>
        </authorList>
    </citation>
    <scope>NUCLEOTIDE SEQUENCE [LARGE SCALE GENOMIC DNA]</scope>
    <source>
        <strain evidence="2">CGMCC 1.8957</strain>
    </source>
</reference>
<evidence type="ECO:0000313" key="1">
    <source>
        <dbReference type="EMBL" id="GHH25313.1"/>
    </source>
</evidence>
<comment type="caution">
    <text evidence="1">The sequence shown here is derived from an EMBL/GenBank/DDBJ whole genome shotgun (WGS) entry which is preliminary data.</text>
</comment>
<organism evidence="1 2">
    <name type="scientific">Sphingomonas glacialis</name>
    <dbReference type="NCBI Taxonomy" id="658225"/>
    <lineage>
        <taxon>Bacteria</taxon>
        <taxon>Pseudomonadati</taxon>
        <taxon>Pseudomonadota</taxon>
        <taxon>Alphaproteobacteria</taxon>
        <taxon>Sphingomonadales</taxon>
        <taxon>Sphingomonadaceae</taxon>
        <taxon>Sphingomonas</taxon>
    </lineage>
</organism>
<proteinExistence type="predicted"/>
<dbReference type="EMBL" id="BNAQ01000009">
    <property type="protein sequence ID" value="GHH25313.1"/>
    <property type="molecule type" value="Genomic_DNA"/>
</dbReference>
<accession>A0ABQ3M2I5</accession>
<protein>
    <submittedName>
        <fullName evidence="1">Uncharacterized protein</fullName>
    </submittedName>
</protein>
<sequence length="61" mass="6192">MDAGLEASSGEDAGARSRVIIGVPVAIEMRLDRDQHSPGTVIMTVGEGNAEGGQLRVGVGT</sequence>